<gene>
    <name evidence="1" type="ORF">HK097_009033</name>
</gene>
<dbReference type="AlphaFoldDB" id="A0AAD5X951"/>
<dbReference type="Proteomes" id="UP001212841">
    <property type="component" value="Unassembled WGS sequence"/>
</dbReference>
<accession>A0AAD5X951</accession>
<name>A0AAD5X951_9FUNG</name>
<reference evidence="1" key="1">
    <citation type="submission" date="2020-05" db="EMBL/GenBank/DDBJ databases">
        <title>Phylogenomic resolution of chytrid fungi.</title>
        <authorList>
            <person name="Stajich J.E."/>
            <person name="Amses K."/>
            <person name="Simmons R."/>
            <person name="Seto K."/>
            <person name="Myers J."/>
            <person name="Bonds A."/>
            <person name="Quandt C.A."/>
            <person name="Barry K."/>
            <person name="Liu P."/>
            <person name="Grigoriev I."/>
            <person name="Longcore J.E."/>
            <person name="James T.Y."/>
        </authorList>
    </citation>
    <scope>NUCLEOTIDE SEQUENCE</scope>
    <source>
        <strain evidence="1">JEL0318</strain>
    </source>
</reference>
<evidence type="ECO:0000313" key="1">
    <source>
        <dbReference type="EMBL" id="KAJ3055830.1"/>
    </source>
</evidence>
<evidence type="ECO:0000313" key="2">
    <source>
        <dbReference type="Proteomes" id="UP001212841"/>
    </source>
</evidence>
<dbReference type="EMBL" id="JADGJD010000057">
    <property type="protein sequence ID" value="KAJ3055830.1"/>
    <property type="molecule type" value="Genomic_DNA"/>
</dbReference>
<organism evidence="1 2">
    <name type="scientific">Rhizophlyctis rosea</name>
    <dbReference type="NCBI Taxonomy" id="64517"/>
    <lineage>
        <taxon>Eukaryota</taxon>
        <taxon>Fungi</taxon>
        <taxon>Fungi incertae sedis</taxon>
        <taxon>Chytridiomycota</taxon>
        <taxon>Chytridiomycota incertae sedis</taxon>
        <taxon>Chytridiomycetes</taxon>
        <taxon>Rhizophlyctidales</taxon>
        <taxon>Rhizophlyctidaceae</taxon>
        <taxon>Rhizophlyctis</taxon>
    </lineage>
</organism>
<proteinExistence type="predicted"/>
<keyword evidence="2" id="KW-1185">Reference proteome</keyword>
<sequence length="252" mass="26947">MPNPPAQAFASPPLCSNVAEVSAAHPALGYRGRGLQQVLDELERLMPKAEYGGVAGNRLVGFRHCGEEFQRHAAHGSRRIADGSFAIGNINNQETGVRMIDFTATPPELVRQIPIVTPSWVVFLSEDIGQVSVGGGNFQYWLATIYHLPGGGPRFTIENAITGDVKLQRELIHDFLNLALDLKIGRTVVTKRELATRMYMGTVARSGDSAYATDAVESAGDGAGVVVVGEGRSLGVVILSVWSSEGMLPTCS</sequence>
<comment type="caution">
    <text evidence="1">The sequence shown here is derived from an EMBL/GenBank/DDBJ whole genome shotgun (WGS) entry which is preliminary data.</text>
</comment>
<protein>
    <submittedName>
        <fullName evidence="1">Uncharacterized protein</fullName>
    </submittedName>
</protein>